<keyword evidence="10" id="KW-0476">Mercury</keyword>
<keyword evidence="18" id="KW-1185">Reference proteome</keyword>
<evidence type="ECO:0000256" key="2">
    <source>
        <dbReference type="ARBA" id="ARBA00008224"/>
    </source>
</evidence>
<evidence type="ECO:0000256" key="13">
    <source>
        <dbReference type="ARBA" id="ARBA00030934"/>
    </source>
</evidence>
<dbReference type="PRINTS" id="PR00946">
    <property type="entry name" value="HGSCAVENGER"/>
</dbReference>
<evidence type="ECO:0000256" key="12">
    <source>
        <dbReference type="ARBA" id="ARBA00023136"/>
    </source>
</evidence>
<evidence type="ECO:0000256" key="5">
    <source>
        <dbReference type="ARBA" id="ARBA00022466"/>
    </source>
</evidence>
<name>A0A1H2UZH3_9FLAO</name>
<dbReference type="EMBL" id="FNMY01000002">
    <property type="protein sequence ID" value="SDW61482.1"/>
    <property type="molecule type" value="Genomic_DNA"/>
</dbReference>
<dbReference type="Gene3D" id="3.30.70.100">
    <property type="match status" value="1"/>
</dbReference>
<evidence type="ECO:0000256" key="1">
    <source>
        <dbReference type="ARBA" id="ARBA00004429"/>
    </source>
</evidence>
<gene>
    <name evidence="17" type="ORF">SAMN04487892_1838</name>
</gene>
<dbReference type="PROSITE" id="PS50846">
    <property type="entry name" value="HMA_2"/>
    <property type="match status" value="1"/>
</dbReference>
<evidence type="ECO:0000256" key="15">
    <source>
        <dbReference type="SAM" id="Phobius"/>
    </source>
</evidence>
<comment type="subcellular location">
    <subcellularLocation>
        <location evidence="1">Cell inner membrane</location>
        <topology evidence="1">Multi-pass membrane protein</topology>
    </subcellularLocation>
</comment>
<sequence>MKKTMTSNRTAFAGLFSAIVASLCCITPVLALLSGTAGVASTFSWVEPYRPILVGLTVLILGFAWYQKLKPRPQDIDCACDDDKPKFIQSKKFLFLVTIFAGITLAFPYYSHLFYPNSNVEKQIVYVSESNVSEVNYSIEGMTCAGCEAHIENEVNKLEGILEVDANYETSKAFIKFDNSKVNTNEIEAAVGKTGYKIIE</sequence>
<dbReference type="Pfam" id="PF02411">
    <property type="entry name" value="MerT"/>
    <property type="match status" value="1"/>
</dbReference>
<proteinExistence type="inferred from homology"/>
<evidence type="ECO:0000259" key="16">
    <source>
        <dbReference type="PROSITE" id="PS50846"/>
    </source>
</evidence>
<keyword evidence="8 15" id="KW-0812">Transmembrane</keyword>
<evidence type="ECO:0000256" key="7">
    <source>
        <dbReference type="ARBA" id="ARBA00022519"/>
    </source>
</evidence>
<evidence type="ECO:0000256" key="11">
    <source>
        <dbReference type="ARBA" id="ARBA00022989"/>
    </source>
</evidence>
<accession>A0A1H2UZH3</accession>
<evidence type="ECO:0000256" key="8">
    <source>
        <dbReference type="ARBA" id="ARBA00022692"/>
    </source>
</evidence>
<dbReference type="Gene3D" id="1.10.287.910">
    <property type="entry name" value="bacterial mercury transporter, merf"/>
    <property type="match status" value="1"/>
</dbReference>
<dbReference type="InterPro" id="IPR006121">
    <property type="entry name" value="HMA_dom"/>
</dbReference>
<feature type="transmembrane region" description="Helical" evidence="15">
    <location>
        <begin position="49"/>
        <end position="66"/>
    </location>
</feature>
<evidence type="ECO:0000256" key="10">
    <source>
        <dbReference type="ARBA" id="ARBA00022914"/>
    </source>
</evidence>
<evidence type="ECO:0000256" key="6">
    <source>
        <dbReference type="ARBA" id="ARBA00022475"/>
    </source>
</evidence>
<dbReference type="RefSeq" id="WP_090292213.1">
    <property type="nucleotide sequence ID" value="NZ_FNKI01000001.1"/>
</dbReference>
<dbReference type="InterPro" id="IPR001802">
    <property type="entry name" value="MerP/CopZ"/>
</dbReference>
<evidence type="ECO:0000313" key="18">
    <source>
        <dbReference type="Proteomes" id="UP000199592"/>
    </source>
</evidence>
<dbReference type="InterPro" id="IPR036163">
    <property type="entry name" value="HMA_dom_sf"/>
</dbReference>
<feature type="domain" description="HMA" evidence="16">
    <location>
        <begin position="133"/>
        <end position="199"/>
    </location>
</feature>
<dbReference type="FunFam" id="3.30.70.100:FF:000001">
    <property type="entry name" value="ATPase copper transporting beta"/>
    <property type="match status" value="1"/>
</dbReference>
<dbReference type="GO" id="GO:0046872">
    <property type="term" value="F:metal ion binding"/>
    <property type="evidence" value="ECO:0007669"/>
    <property type="project" value="UniProtKB-KW"/>
</dbReference>
<keyword evidence="12 15" id="KW-0472">Membrane</keyword>
<keyword evidence="4" id="KW-0813">Transport</keyword>
<dbReference type="NCBIfam" id="NF033556">
    <property type="entry name" value="MerTP_fusion"/>
    <property type="match status" value="1"/>
</dbReference>
<dbReference type="STRING" id="1073328.SAMN05216294_0453"/>
<dbReference type="GO" id="GO:0015097">
    <property type="term" value="F:mercury ion transmembrane transporter activity"/>
    <property type="evidence" value="ECO:0007669"/>
    <property type="project" value="InterPro"/>
</dbReference>
<evidence type="ECO:0000256" key="14">
    <source>
        <dbReference type="ARBA" id="ARBA00045720"/>
    </source>
</evidence>
<dbReference type="OrthoDB" id="1493145at2"/>
<dbReference type="CDD" id="cd00371">
    <property type="entry name" value="HMA"/>
    <property type="match status" value="1"/>
</dbReference>
<organism evidence="17 18">
    <name type="scientific">Flagellimonas zhangzhouensis</name>
    <dbReference type="NCBI Taxonomy" id="1073328"/>
    <lineage>
        <taxon>Bacteria</taxon>
        <taxon>Pseudomonadati</taxon>
        <taxon>Bacteroidota</taxon>
        <taxon>Flavobacteriia</taxon>
        <taxon>Flavobacteriales</taxon>
        <taxon>Flavobacteriaceae</taxon>
        <taxon>Flagellimonas</taxon>
    </lineage>
</organism>
<feature type="transmembrane region" description="Helical" evidence="15">
    <location>
        <begin position="93"/>
        <end position="110"/>
    </location>
</feature>
<keyword evidence="5" id="KW-0475">Mercuric resistance</keyword>
<keyword evidence="6" id="KW-1003">Cell membrane</keyword>
<keyword evidence="7" id="KW-0997">Cell inner membrane</keyword>
<dbReference type="Pfam" id="PF00403">
    <property type="entry name" value="HMA"/>
    <property type="match status" value="1"/>
</dbReference>
<reference evidence="18" key="1">
    <citation type="submission" date="2016-10" db="EMBL/GenBank/DDBJ databases">
        <authorList>
            <person name="Varghese N."/>
            <person name="Submissions S."/>
        </authorList>
    </citation>
    <scope>NUCLEOTIDE SEQUENCE [LARGE SCALE GENOMIC DNA]</scope>
    <source>
        <strain evidence="18">DSM 25030</strain>
    </source>
</reference>
<evidence type="ECO:0000256" key="3">
    <source>
        <dbReference type="ARBA" id="ARBA00017053"/>
    </source>
</evidence>
<evidence type="ECO:0000256" key="9">
    <source>
        <dbReference type="ARBA" id="ARBA00022723"/>
    </source>
</evidence>
<dbReference type="AlphaFoldDB" id="A0A1H2UZH3"/>
<dbReference type="PROSITE" id="PS01047">
    <property type="entry name" value="HMA_1"/>
    <property type="match status" value="1"/>
</dbReference>
<dbReference type="GO" id="GO:0005886">
    <property type="term" value="C:plasma membrane"/>
    <property type="evidence" value="ECO:0007669"/>
    <property type="project" value="UniProtKB-SubCell"/>
</dbReference>
<dbReference type="InterPro" id="IPR017969">
    <property type="entry name" value="Heavy-metal-associated_CS"/>
</dbReference>
<dbReference type="SUPFAM" id="SSF55008">
    <property type="entry name" value="HMA, heavy metal-associated domain"/>
    <property type="match status" value="1"/>
</dbReference>
<feature type="transmembrane region" description="Helical" evidence="15">
    <location>
        <begin position="12"/>
        <end position="37"/>
    </location>
</feature>
<keyword evidence="9" id="KW-0479">Metal-binding</keyword>
<keyword evidence="11 15" id="KW-1133">Transmembrane helix</keyword>
<dbReference type="InterPro" id="IPR003457">
    <property type="entry name" value="Transprt_MerT"/>
</dbReference>
<protein>
    <recommendedName>
        <fullName evidence="3">Mercuric transport protein MerT</fullName>
    </recommendedName>
    <alternativeName>
        <fullName evidence="13">Mercury ion transport protein</fullName>
    </alternativeName>
</protein>
<comment type="function">
    <text evidence="14">Involved in mercury resistance. Probably transfers a mercuric ion from the periplasmic Hg(2+)-binding protein MerP to the cytoplasmic mercuric reductase MerA.</text>
</comment>
<evidence type="ECO:0000256" key="4">
    <source>
        <dbReference type="ARBA" id="ARBA00022448"/>
    </source>
</evidence>
<comment type="similarity">
    <text evidence="2">Belongs to the MerT family.</text>
</comment>
<evidence type="ECO:0000313" key="17">
    <source>
        <dbReference type="EMBL" id="SDW61482.1"/>
    </source>
</evidence>
<dbReference type="Proteomes" id="UP000199592">
    <property type="component" value="Unassembled WGS sequence"/>
</dbReference>